<dbReference type="EMBL" id="EU921415">
    <property type="protein sequence ID" value="ASN76808.1"/>
    <property type="molecule type" value="Genomic_DNA"/>
</dbReference>
<feature type="transmembrane region" description="Helical" evidence="2">
    <location>
        <begin position="258"/>
        <end position="279"/>
    </location>
</feature>
<keyword evidence="2" id="KW-0472">Membrane</keyword>
<evidence type="ECO:0000313" key="3">
    <source>
        <dbReference type="EMBL" id="ASN76808.1"/>
    </source>
</evidence>
<accession>A0A221SKX0</accession>
<reference evidence="3" key="1">
    <citation type="submission" date="2008-07" db="EMBL/GenBank/DDBJ databases">
        <title>Analysis of genes from marine vibrio MV-1 putatively involved in magnetosome formation.</title>
        <authorList>
            <person name="Trubitsyn D."/>
            <person name="French C."/>
            <person name="Staniland S."/>
            <person name="Ward B."/>
        </authorList>
    </citation>
    <scope>NUCLEOTIDE SEQUENCE</scope>
    <source>
        <strain evidence="3">MV-1</strain>
    </source>
</reference>
<feature type="compositionally biased region" description="Basic and acidic residues" evidence="1">
    <location>
        <begin position="1"/>
        <end position="11"/>
    </location>
</feature>
<protein>
    <submittedName>
        <fullName evidence="3">Uncharacterized protein</fullName>
    </submittedName>
</protein>
<proteinExistence type="predicted"/>
<organism evidence="3">
    <name type="scientific">Vibrio sp. MV-1</name>
    <dbReference type="NCBI Taxonomy" id="632142"/>
    <lineage>
        <taxon>Bacteria</taxon>
        <taxon>Pseudomonadati</taxon>
        <taxon>Pseudomonadota</taxon>
        <taxon>Gammaproteobacteria</taxon>
        <taxon>Vibrionales</taxon>
        <taxon>Vibrionaceae</taxon>
        <taxon>Vibrio</taxon>
    </lineage>
</organism>
<evidence type="ECO:0000256" key="1">
    <source>
        <dbReference type="SAM" id="MobiDB-lite"/>
    </source>
</evidence>
<feature type="compositionally biased region" description="Polar residues" evidence="1">
    <location>
        <begin position="94"/>
        <end position="104"/>
    </location>
</feature>
<feature type="compositionally biased region" description="Polar residues" evidence="1">
    <location>
        <begin position="20"/>
        <end position="31"/>
    </location>
</feature>
<feature type="region of interest" description="Disordered" evidence="1">
    <location>
        <begin position="71"/>
        <end position="132"/>
    </location>
</feature>
<keyword evidence="2" id="KW-0812">Transmembrane</keyword>
<name>A0A221SKX0_9VIBR</name>
<keyword evidence="2" id="KW-1133">Transmembrane helix</keyword>
<dbReference type="AlphaFoldDB" id="A0A221SKX0"/>
<feature type="region of interest" description="Disordered" evidence="1">
    <location>
        <begin position="189"/>
        <end position="209"/>
    </location>
</feature>
<feature type="region of interest" description="Disordered" evidence="1">
    <location>
        <begin position="1"/>
        <end position="48"/>
    </location>
</feature>
<evidence type="ECO:0000256" key="2">
    <source>
        <dbReference type="SAM" id="Phobius"/>
    </source>
</evidence>
<sequence length="289" mass="30067">MADKSTNDKTPRRGAALGTPSGTPWATTPQSAAKADEPQSSKVTETVHMGPAMATAAAMGATSAARWSDSFDFAPWAGGPTMDAAPRAAPPMSPQSRARLQATLTRFRDADPIDSYENPWGESDGAGKPMSRRDAIRARAAAKRLAQLVGERDAVTGHFVDEDHYAEAETSDTQIADDNVVHDNVGHAAEAAPARSKKEAPQTARRPSYKIGGSRDITIESLPYGVINVIGDGIVAVVDGTIAAGTSVSTAIKPVTRLVPPAAAAGLVCIAGVGVFYGYSQALSLAWKV</sequence>